<keyword evidence="1" id="KW-0645">Protease</keyword>
<accession>A0A411WHA0</accession>
<evidence type="ECO:0000313" key="1">
    <source>
        <dbReference type="EMBL" id="QBH95589.1"/>
    </source>
</evidence>
<dbReference type="PROSITE" id="PS51257">
    <property type="entry name" value="PROKAR_LIPOPROTEIN"/>
    <property type="match status" value="1"/>
</dbReference>
<dbReference type="GO" id="GO:0004177">
    <property type="term" value="F:aminopeptidase activity"/>
    <property type="evidence" value="ECO:0007669"/>
    <property type="project" value="UniProtKB-KW"/>
</dbReference>
<keyword evidence="2" id="KW-1185">Reference proteome</keyword>
<dbReference type="InterPro" id="IPR058961">
    <property type="entry name" value="YafT"/>
</dbReference>
<proteinExistence type="predicted"/>
<dbReference type="EMBL" id="CP034752">
    <property type="protein sequence ID" value="QBH95589.1"/>
    <property type="molecule type" value="Genomic_DNA"/>
</dbReference>
<organism evidence="1 2">
    <name type="scientific">Limnobaculum zhutongyuii</name>
    <dbReference type="NCBI Taxonomy" id="2498113"/>
    <lineage>
        <taxon>Bacteria</taxon>
        <taxon>Pseudomonadati</taxon>
        <taxon>Pseudomonadota</taxon>
        <taxon>Gammaproteobacteria</taxon>
        <taxon>Enterobacterales</taxon>
        <taxon>Budviciaceae</taxon>
        <taxon>Limnobaculum</taxon>
    </lineage>
</organism>
<keyword evidence="1" id="KW-0378">Hydrolase</keyword>
<dbReference type="OrthoDB" id="6637722at2"/>
<dbReference type="Pfam" id="PF25851">
    <property type="entry name" value="YafT"/>
    <property type="match status" value="1"/>
</dbReference>
<name>A0A411WHA0_9GAMM</name>
<sequence length="251" mass="28045">MKQWITQQCRLLMLVVLGSLIVSGCSVRSISNADNGRNQFYAGELSDQDVLGAMPKQGISDADIKTALNNSRYTFRLPKDSSILLIQSGAMTPDAEMQKALKEYYSVAVFSGIPPNSQRYRGYNAQPVTEETTDYPRLLRLTAANGGQDKIIVYWGQLESGSENEVTKVVSWVPFVGGVLPDETQHMRIVLRVALIDVLSGRWVTFTPEVFENSSVSGRYNRDSKDLKQIMELKAQAYDAAAKEIFERYGR</sequence>
<reference evidence="1 2" key="1">
    <citation type="submission" date="2019-03" db="EMBL/GenBank/DDBJ databases">
        <title>Pragia sp. nov. isolated from the gut tract of Carduelis flavirostris.</title>
        <authorList>
            <person name="Ge Y."/>
        </authorList>
    </citation>
    <scope>NUCLEOTIDE SEQUENCE [LARGE SCALE GENOMIC DNA]</scope>
    <source>
        <strain evidence="1 2">CF-458</strain>
    </source>
</reference>
<keyword evidence="1" id="KW-0031">Aminopeptidase</keyword>
<gene>
    <name evidence="1" type="ORF">EKN56_03730</name>
</gene>
<dbReference type="KEGG" id="prag:EKN56_03730"/>
<dbReference type="AlphaFoldDB" id="A0A411WHA0"/>
<evidence type="ECO:0000313" key="2">
    <source>
        <dbReference type="Proteomes" id="UP000293154"/>
    </source>
</evidence>
<dbReference type="RefSeq" id="WP_130590579.1">
    <property type="nucleotide sequence ID" value="NZ_CP034752.1"/>
</dbReference>
<dbReference type="Proteomes" id="UP000293154">
    <property type="component" value="Chromosome"/>
</dbReference>
<protein>
    <submittedName>
        <fullName evidence="1">Aminopeptidase</fullName>
    </submittedName>
</protein>